<feature type="transmembrane region" description="Helical" evidence="8">
    <location>
        <begin position="158"/>
        <end position="176"/>
    </location>
</feature>
<feature type="transmembrane region" description="Helical" evidence="8">
    <location>
        <begin position="116"/>
        <end position="138"/>
    </location>
</feature>
<dbReference type="CDD" id="cd06853">
    <property type="entry name" value="GT_WecA_like"/>
    <property type="match status" value="1"/>
</dbReference>
<feature type="transmembrane region" description="Helical" evidence="8">
    <location>
        <begin position="12"/>
        <end position="33"/>
    </location>
</feature>
<dbReference type="PANTHER" id="PTHR22926:SF3">
    <property type="entry name" value="UNDECAPRENYL-PHOSPHATE ALPHA-N-ACETYLGLUCOSAMINYL 1-PHOSPHATE TRANSFERASE"/>
    <property type="match status" value="1"/>
</dbReference>
<dbReference type="InterPro" id="IPR000715">
    <property type="entry name" value="Glycosyl_transferase_4"/>
</dbReference>
<keyword evidence="2" id="KW-1003">Cell membrane</keyword>
<evidence type="ECO:0000256" key="1">
    <source>
        <dbReference type="ARBA" id="ARBA00004651"/>
    </source>
</evidence>
<feature type="binding site" evidence="7">
    <location>
        <position position="242"/>
    </location>
    <ligand>
        <name>Mg(2+)</name>
        <dbReference type="ChEBI" id="CHEBI:18420"/>
    </ligand>
</feature>
<feature type="transmembrane region" description="Helical" evidence="8">
    <location>
        <begin position="53"/>
        <end position="72"/>
    </location>
</feature>
<protein>
    <submittedName>
        <fullName evidence="9">Undecaprenyl-phosphate alpha-N-acetylglucosaminyltransferase</fullName>
    </submittedName>
</protein>
<keyword evidence="7" id="KW-0479">Metal-binding</keyword>
<keyword evidence="9" id="KW-0328">Glycosyltransferase</keyword>
<dbReference type="RefSeq" id="WP_007028333.1">
    <property type="nucleotide sequence ID" value="NZ_AOHO01000019.1"/>
</dbReference>
<keyword evidence="10" id="KW-1185">Reference proteome</keyword>
<dbReference type="OrthoDB" id="9783652at2"/>
<evidence type="ECO:0000256" key="7">
    <source>
        <dbReference type="PIRSR" id="PIRSR600715-1"/>
    </source>
</evidence>
<feature type="transmembrane region" description="Helical" evidence="8">
    <location>
        <begin position="84"/>
        <end position="104"/>
    </location>
</feature>
<dbReference type="GO" id="GO:0005886">
    <property type="term" value="C:plasma membrane"/>
    <property type="evidence" value="ECO:0007669"/>
    <property type="project" value="UniProtKB-SubCell"/>
</dbReference>
<dbReference type="Pfam" id="PF00953">
    <property type="entry name" value="Glycos_transf_4"/>
    <property type="match status" value="1"/>
</dbReference>
<evidence type="ECO:0000256" key="2">
    <source>
        <dbReference type="ARBA" id="ARBA00022475"/>
    </source>
</evidence>
<dbReference type="GO" id="GO:0009103">
    <property type="term" value="P:lipopolysaccharide biosynthetic process"/>
    <property type="evidence" value="ECO:0007669"/>
    <property type="project" value="TreeGrafter"/>
</dbReference>
<dbReference type="EMBL" id="AOHO01000019">
    <property type="protein sequence ID" value="EME64657.1"/>
    <property type="molecule type" value="Genomic_DNA"/>
</dbReference>
<keyword evidence="7" id="KW-0460">Magnesium</keyword>
<evidence type="ECO:0000256" key="5">
    <source>
        <dbReference type="ARBA" id="ARBA00022989"/>
    </source>
</evidence>
<comment type="caution">
    <text evidence="9">The sequence shown here is derived from an EMBL/GenBank/DDBJ whole genome shotgun (WGS) entry which is preliminary data.</text>
</comment>
<dbReference type="GO" id="GO:0016780">
    <property type="term" value="F:phosphotransferase activity, for other substituted phosphate groups"/>
    <property type="evidence" value="ECO:0007669"/>
    <property type="project" value="InterPro"/>
</dbReference>
<dbReference type="GO" id="GO:0071555">
    <property type="term" value="P:cell wall organization"/>
    <property type="evidence" value="ECO:0007669"/>
    <property type="project" value="TreeGrafter"/>
</dbReference>
<feature type="transmembrane region" description="Helical" evidence="8">
    <location>
        <begin position="245"/>
        <end position="265"/>
    </location>
</feature>
<proteinExistence type="predicted"/>
<evidence type="ECO:0000313" key="9">
    <source>
        <dbReference type="EMBL" id="EME64657.1"/>
    </source>
</evidence>
<reference evidence="9 10" key="1">
    <citation type="journal article" date="2013" name="Genome Announc.">
        <title>Draft Genome Sequence of Amycolatopsis decaplanina Strain DSM 44594T.</title>
        <authorList>
            <person name="Kaur N."/>
            <person name="Kumar S."/>
            <person name="Bala M."/>
            <person name="Raghava G.P."/>
            <person name="Mayilraj S."/>
        </authorList>
    </citation>
    <scope>NUCLEOTIDE SEQUENCE [LARGE SCALE GENOMIC DNA]</scope>
    <source>
        <strain evidence="9 10">DSM 44594</strain>
    </source>
</reference>
<keyword evidence="6 8" id="KW-0472">Membrane</keyword>
<comment type="subcellular location">
    <subcellularLocation>
        <location evidence="1">Cell membrane</location>
        <topology evidence="1">Multi-pass membrane protein</topology>
    </subcellularLocation>
</comment>
<dbReference type="GO" id="GO:0046872">
    <property type="term" value="F:metal ion binding"/>
    <property type="evidence" value="ECO:0007669"/>
    <property type="project" value="UniProtKB-KW"/>
</dbReference>
<gene>
    <name evidence="9" type="ORF">H074_01937</name>
</gene>
<feature type="binding site" evidence="7">
    <location>
        <position position="174"/>
    </location>
    <ligand>
        <name>Mg(2+)</name>
        <dbReference type="ChEBI" id="CHEBI:18420"/>
    </ligand>
</feature>
<keyword evidence="4 8" id="KW-0812">Transmembrane</keyword>
<feature type="transmembrane region" description="Helical" evidence="8">
    <location>
        <begin position="277"/>
        <end position="299"/>
    </location>
</feature>
<dbReference type="GO" id="GO:0016757">
    <property type="term" value="F:glycosyltransferase activity"/>
    <property type="evidence" value="ECO:0007669"/>
    <property type="project" value="UniProtKB-KW"/>
</dbReference>
<evidence type="ECO:0000256" key="3">
    <source>
        <dbReference type="ARBA" id="ARBA00022679"/>
    </source>
</evidence>
<dbReference type="Proteomes" id="UP000054226">
    <property type="component" value="Unassembled WGS sequence"/>
</dbReference>
<keyword evidence="5 8" id="KW-1133">Transmembrane helix</keyword>
<dbReference type="PATRIC" id="fig|1284240.4.peg.385"/>
<feature type="transmembrane region" description="Helical" evidence="8">
    <location>
        <begin position="214"/>
        <end position="233"/>
    </location>
</feature>
<feature type="transmembrane region" description="Helical" evidence="8">
    <location>
        <begin position="330"/>
        <end position="349"/>
    </location>
</feature>
<feature type="transmembrane region" description="Helical" evidence="8">
    <location>
        <begin position="183"/>
        <end position="202"/>
    </location>
</feature>
<name>M2ZBE9_9PSEU</name>
<comment type="cofactor">
    <cofactor evidence="7">
        <name>Mg(2+)</name>
        <dbReference type="ChEBI" id="CHEBI:18420"/>
    </cofactor>
</comment>
<accession>M2ZBE9</accession>
<evidence type="ECO:0000256" key="6">
    <source>
        <dbReference type="ARBA" id="ARBA00023136"/>
    </source>
</evidence>
<evidence type="ECO:0000256" key="8">
    <source>
        <dbReference type="SAM" id="Phobius"/>
    </source>
</evidence>
<dbReference type="GO" id="GO:0044038">
    <property type="term" value="P:cell wall macromolecule biosynthetic process"/>
    <property type="evidence" value="ECO:0007669"/>
    <property type="project" value="TreeGrafter"/>
</dbReference>
<evidence type="ECO:0000256" key="4">
    <source>
        <dbReference type="ARBA" id="ARBA00022692"/>
    </source>
</evidence>
<feature type="transmembrane region" description="Helical" evidence="8">
    <location>
        <begin position="355"/>
        <end position="373"/>
    </location>
</feature>
<sequence>MPPTQGLPIREYLLVALTAAAVTFLLTGVVRRVAIRIGAIANPRARDVHVTPIPRMGGIGIFLGVAAAMGLAHQLPALSRGFDFSFDSLGVLLAAGVISLIGALDDRFELDAWTKLAGQVMCAGILVIFGVQWVSFWVPWGGGGESFGQVLVLDKNQGALLTVVLVVVMVNAMNFVDGLDGLAGGLGFIAAAATCSFSLGLLDSSGGDVGAYPPALIAATLAGACLGFLPYNFQPAKIFMGDSGSMMIGLMLAGATTSASGRVPYPQFSGKDALALLSPLVVVAAVLFVPMLDLIMAVIRRTRRGESPFAADKMHLHHRLLEIGHSQRRAVLLIYLWAGLLAFGAVSVTLFDSVAVFWIVGFGFLLATLVSIVPRLRSRNRTA</sequence>
<organism evidence="9 10">
    <name type="scientific">Amycolatopsis decaplanina DSM 44594</name>
    <dbReference type="NCBI Taxonomy" id="1284240"/>
    <lineage>
        <taxon>Bacteria</taxon>
        <taxon>Bacillati</taxon>
        <taxon>Actinomycetota</taxon>
        <taxon>Actinomycetes</taxon>
        <taxon>Pseudonocardiales</taxon>
        <taxon>Pseudonocardiaceae</taxon>
        <taxon>Amycolatopsis</taxon>
    </lineage>
</organism>
<dbReference type="PANTHER" id="PTHR22926">
    <property type="entry name" value="PHOSPHO-N-ACETYLMURAMOYL-PENTAPEPTIDE-TRANSFERASE"/>
    <property type="match status" value="1"/>
</dbReference>
<dbReference type="AlphaFoldDB" id="M2ZBE9"/>
<evidence type="ECO:0000313" key="10">
    <source>
        <dbReference type="Proteomes" id="UP000054226"/>
    </source>
</evidence>
<keyword evidence="3 9" id="KW-0808">Transferase</keyword>